<dbReference type="GO" id="GO:0009086">
    <property type="term" value="P:methionine biosynthetic process"/>
    <property type="evidence" value="ECO:0007669"/>
    <property type="project" value="UniProtKB-UniRule"/>
</dbReference>
<keyword evidence="4 10" id="KW-0489">Methyltransferase</keyword>
<comment type="function">
    <text evidence="1 10">Catalyzes the transfer of a methyl group from 5-methyltetrahydrofolate to homocysteine resulting in methionine formation.</text>
</comment>
<evidence type="ECO:0000256" key="11">
    <source>
        <dbReference type="PIRSR" id="PIRSR000382-1"/>
    </source>
</evidence>
<evidence type="ECO:0000256" key="3">
    <source>
        <dbReference type="ARBA" id="ARBA00009553"/>
    </source>
</evidence>
<dbReference type="InterPro" id="IPR038071">
    <property type="entry name" value="UROD/MetE-like_sf"/>
</dbReference>
<evidence type="ECO:0000256" key="1">
    <source>
        <dbReference type="ARBA" id="ARBA00002777"/>
    </source>
</evidence>
<keyword evidence="7 10" id="KW-0479">Metal-binding</keyword>
<comment type="cofactor">
    <cofactor evidence="10">
        <name>Zn(2+)</name>
        <dbReference type="ChEBI" id="CHEBI:29105"/>
    </cofactor>
    <text evidence="10">Binds 1 zinc ion per subunit.</text>
</comment>
<keyword evidence="5 10" id="KW-0028">Amino-acid biosynthesis</keyword>
<dbReference type="UniPathway" id="UPA00051">
    <property type="reaction ID" value="UER00082"/>
</dbReference>
<dbReference type="PIRSF" id="PIRSF000382">
    <property type="entry name" value="MeTrfase_B12_ind"/>
    <property type="match status" value="1"/>
</dbReference>
<feature type="binding site" evidence="11">
    <location>
        <position position="19"/>
    </location>
    <ligand>
        <name>5-methyltetrahydropteroyltri-L-glutamate</name>
        <dbReference type="ChEBI" id="CHEBI:58207"/>
    </ligand>
</feature>
<feature type="binding site" evidence="10 11">
    <location>
        <position position="499"/>
    </location>
    <ligand>
        <name>L-methionine</name>
        <dbReference type="ChEBI" id="CHEBI:57844"/>
    </ligand>
</feature>
<feature type="binding site" evidence="10 11">
    <location>
        <position position="614"/>
    </location>
    <ligand>
        <name>L-homocysteine</name>
        <dbReference type="ChEBI" id="CHEBI:58199"/>
    </ligand>
</feature>
<evidence type="ECO:0000259" key="14">
    <source>
        <dbReference type="Pfam" id="PF01717"/>
    </source>
</evidence>
<feature type="binding site" evidence="12">
    <location>
        <position position="741"/>
    </location>
    <ligand>
        <name>Zn(2+)</name>
        <dbReference type="ChEBI" id="CHEBI:29105"/>
        <label>1</label>
        <note>catalytic</note>
    </ligand>
</feature>
<evidence type="ECO:0000256" key="9">
    <source>
        <dbReference type="ARBA" id="ARBA00023167"/>
    </source>
</evidence>
<feature type="binding site" evidence="10">
    <location>
        <begin position="16"/>
        <end position="19"/>
    </location>
    <ligand>
        <name>5-methyltetrahydropteroyltri-L-glutamate</name>
        <dbReference type="ChEBI" id="CHEBI:58207"/>
    </ligand>
</feature>
<dbReference type="CDD" id="cd03312">
    <property type="entry name" value="CIMS_N_terminal_like"/>
    <property type="match status" value="1"/>
</dbReference>
<comment type="similarity">
    <text evidence="3 10">Belongs to the vitamin-B12 independent methionine synthase family.</text>
</comment>
<evidence type="ECO:0000256" key="4">
    <source>
        <dbReference type="ARBA" id="ARBA00022603"/>
    </source>
</evidence>
<comment type="caution">
    <text evidence="16">The sequence shown here is derived from an EMBL/GenBank/DDBJ whole genome shotgun (WGS) entry which is preliminary data.</text>
</comment>
<feature type="binding site" evidence="10">
    <location>
        <position position="499"/>
    </location>
    <ligand>
        <name>L-homocysteine</name>
        <dbReference type="ChEBI" id="CHEBI:58199"/>
    </ligand>
</feature>
<evidence type="ECO:0000259" key="15">
    <source>
        <dbReference type="Pfam" id="PF08267"/>
    </source>
</evidence>
<evidence type="ECO:0000313" key="16">
    <source>
        <dbReference type="EMBL" id="TDH62668.1"/>
    </source>
</evidence>
<dbReference type="Gene3D" id="3.20.20.210">
    <property type="match status" value="2"/>
</dbReference>
<evidence type="ECO:0000256" key="2">
    <source>
        <dbReference type="ARBA" id="ARBA00004681"/>
    </source>
</evidence>
<dbReference type="RefSeq" id="WP_133288664.1">
    <property type="nucleotide sequence ID" value="NZ_SMSJ01000010.1"/>
</dbReference>
<feature type="binding site" evidence="10 11">
    <location>
        <begin position="446"/>
        <end position="448"/>
    </location>
    <ligand>
        <name>L-homocysteine</name>
        <dbReference type="ChEBI" id="CHEBI:58199"/>
    </ligand>
</feature>
<organism evidence="16 17">
    <name type="scientific">Dankookia rubra</name>
    <dbReference type="NCBI Taxonomy" id="1442381"/>
    <lineage>
        <taxon>Bacteria</taxon>
        <taxon>Pseudomonadati</taxon>
        <taxon>Pseudomonadota</taxon>
        <taxon>Alphaproteobacteria</taxon>
        <taxon>Acetobacterales</taxon>
        <taxon>Roseomonadaceae</taxon>
        <taxon>Dankookia</taxon>
    </lineage>
</organism>
<feature type="binding site" evidence="11">
    <location>
        <position position="130"/>
    </location>
    <ligand>
        <name>5-methyltetrahydropteroyltri-L-glutamate</name>
        <dbReference type="ChEBI" id="CHEBI:58207"/>
    </ligand>
</feature>
<dbReference type="SUPFAM" id="SSF51726">
    <property type="entry name" value="UROD/MetE-like"/>
    <property type="match status" value="2"/>
</dbReference>
<dbReference type="InterPro" id="IPR002629">
    <property type="entry name" value="Met_Synth_C/arc"/>
</dbReference>
<dbReference type="Pfam" id="PF08267">
    <property type="entry name" value="Meth_synt_1"/>
    <property type="match status" value="1"/>
</dbReference>
<evidence type="ECO:0000256" key="10">
    <source>
        <dbReference type="HAMAP-Rule" id="MF_00172"/>
    </source>
</evidence>
<dbReference type="OrthoDB" id="244285at2"/>
<gene>
    <name evidence="10 16" type="primary">metE</name>
    <name evidence="16" type="ORF">E2C06_11090</name>
</gene>
<dbReference type="GO" id="GO:0003871">
    <property type="term" value="F:5-methyltetrahydropteroyltriglutamate-homocysteine S-methyltransferase activity"/>
    <property type="evidence" value="ECO:0007669"/>
    <property type="project" value="UniProtKB-UniRule"/>
</dbReference>
<comment type="catalytic activity">
    <reaction evidence="10">
        <text>5-methyltetrahydropteroyltri-L-glutamate + L-homocysteine = tetrahydropteroyltri-L-glutamate + L-methionine</text>
        <dbReference type="Rhea" id="RHEA:21196"/>
        <dbReference type="ChEBI" id="CHEBI:57844"/>
        <dbReference type="ChEBI" id="CHEBI:58140"/>
        <dbReference type="ChEBI" id="CHEBI:58199"/>
        <dbReference type="ChEBI" id="CHEBI:58207"/>
        <dbReference type="EC" id="2.1.1.14"/>
    </reaction>
</comment>
<feature type="domain" description="Cobalamin-independent methionine synthase MetE N-terminal" evidence="15">
    <location>
        <begin position="5"/>
        <end position="322"/>
    </location>
</feature>
<feature type="binding site" evidence="10">
    <location>
        <position position="620"/>
    </location>
    <ligand>
        <name>5-methyltetrahydropteroyltri-L-glutamate</name>
        <dbReference type="ChEBI" id="CHEBI:58207"/>
    </ligand>
</feature>
<dbReference type="InterPro" id="IPR013215">
    <property type="entry name" value="Cbl-indep_Met_Synth_N"/>
</dbReference>
<keyword evidence="6 10" id="KW-0808">Transferase</keyword>
<dbReference type="AlphaFoldDB" id="A0A4R5QIN3"/>
<evidence type="ECO:0000256" key="6">
    <source>
        <dbReference type="ARBA" id="ARBA00022679"/>
    </source>
</evidence>
<dbReference type="GO" id="GO:0008270">
    <property type="term" value="F:zinc ion binding"/>
    <property type="evidence" value="ECO:0007669"/>
    <property type="project" value="InterPro"/>
</dbReference>
<keyword evidence="17" id="KW-1185">Reference proteome</keyword>
<dbReference type="InterPro" id="IPR006276">
    <property type="entry name" value="Cobalamin-indep_Met_synthase"/>
</dbReference>
<comment type="pathway">
    <text evidence="2 10">Amino-acid biosynthesis; L-methionine biosynthesis via de novo pathway; L-methionine from L-homocysteine (MetE route): step 1/1.</text>
</comment>
<feature type="binding site" evidence="12">
    <location>
        <position position="658"/>
    </location>
    <ligand>
        <name>Zn(2+)</name>
        <dbReference type="ChEBI" id="CHEBI:29105"/>
        <label>2</label>
    </ligand>
</feature>
<dbReference type="NCBIfam" id="TIGR01371">
    <property type="entry name" value="met_syn_B12ind"/>
    <property type="match status" value="1"/>
</dbReference>
<dbReference type="NCBIfam" id="NF003556">
    <property type="entry name" value="PRK05222.1"/>
    <property type="match status" value="1"/>
</dbReference>
<protein>
    <recommendedName>
        <fullName evidence="10">5-methyltetrahydropteroyltriglutamate--homocysteine methyltransferase</fullName>
        <ecNumber evidence="10">2.1.1.14</ecNumber>
    </recommendedName>
    <alternativeName>
        <fullName evidence="10">Cobalamin-independent methionine synthase</fullName>
    </alternativeName>
    <alternativeName>
        <fullName evidence="10">Methionine synthase, vitamin-B12 independent isozyme</fullName>
    </alternativeName>
</protein>
<evidence type="ECO:0000256" key="13">
    <source>
        <dbReference type="PIRSR" id="PIRSR000382-3"/>
    </source>
</evidence>
<accession>A0A4R5QIN3</accession>
<evidence type="ECO:0000256" key="7">
    <source>
        <dbReference type="ARBA" id="ARBA00022723"/>
    </source>
</evidence>
<feature type="binding site" evidence="10">
    <location>
        <position position="741"/>
    </location>
    <ligand>
        <name>Zn(2+)</name>
        <dbReference type="ChEBI" id="CHEBI:29105"/>
        <note>catalytic</note>
    </ligand>
</feature>
<feature type="binding site" evidence="10 11">
    <location>
        <begin position="446"/>
        <end position="448"/>
    </location>
    <ligand>
        <name>L-methionine</name>
        <dbReference type="ChEBI" id="CHEBI:57844"/>
    </ligand>
</feature>
<reference evidence="16 17" key="1">
    <citation type="journal article" date="2016" name="J. Microbiol.">
        <title>Dankookia rubra gen. nov., sp. nov., an alphaproteobacterium isolated from sediment of a shallow stream.</title>
        <authorList>
            <person name="Kim W.H."/>
            <person name="Kim D.H."/>
            <person name="Kang K."/>
            <person name="Ahn T.Y."/>
        </authorList>
    </citation>
    <scope>NUCLEOTIDE SEQUENCE [LARGE SCALE GENOMIC DNA]</scope>
    <source>
        <strain evidence="16 17">JCM30602</strain>
    </source>
</reference>
<dbReference type="EMBL" id="SMSJ01000010">
    <property type="protein sequence ID" value="TDH62668.1"/>
    <property type="molecule type" value="Genomic_DNA"/>
</dbReference>
<proteinExistence type="inferred from homology"/>
<feature type="binding site" evidence="10 11">
    <location>
        <position position="576"/>
    </location>
    <ligand>
        <name>5-methyltetrahydropteroyltri-L-glutamate</name>
        <dbReference type="ChEBI" id="CHEBI:58207"/>
    </ligand>
</feature>
<feature type="active site" description="Proton donor" evidence="10 13">
    <location>
        <position position="709"/>
    </location>
</feature>
<feature type="binding site" evidence="10">
    <location>
        <position position="125"/>
    </location>
    <ligand>
        <name>5-methyltetrahydropteroyltri-L-glutamate</name>
        <dbReference type="ChEBI" id="CHEBI:58207"/>
    </ligand>
</feature>
<name>A0A4R5QIN3_9PROT</name>
<dbReference type="HAMAP" id="MF_00172">
    <property type="entry name" value="Meth_synth"/>
    <property type="match status" value="1"/>
</dbReference>
<comment type="cofactor">
    <cofactor evidence="12">
        <name>Zn(2+)</name>
        <dbReference type="ChEBI" id="CHEBI:29105"/>
    </cofactor>
    <text evidence="12">Binds 2 Zn(2+) ions per subunit.</text>
</comment>
<feature type="binding site" evidence="10 11">
    <location>
        <position position="614"/>
    </location>
    <ligand>
        <name>L-methionine</name>
        <dbReference type="ChEBI" id="CHEBI:57844"/>
    </ligand>
</feature>
<dbReference type="Proteomes" id="UP000295096">
    <property type="component" value="Unassembled WGS sequence"/>
</dbReference>
<feature type="binding site" evidence="10">
    <location>
        <position position="680"/>
    </location>
    <ligand>
        <name>Zn(2+)</name>
        <dbReference type="ChEBI" id="CHEBI:29105"/>
        <note>catalytic</note>
    </ligand>
</feature>
<feature type="binding site" evidence="12">
    <location>
        <position position="656"/>
    </location>
    <ligand>
        <name>Zn(2+)</name>
        <dbReference type="ChEBI" id="CHEBI:29105"/>
        <label>1</label>
        <note>catalytic</note>
    </ligand>
</feature>
<feature type="binding site" evidence="10">
    <location>
        <position position="658"/>
    </location>
    <ligand>
        <name>Zn(2+)</name>
        <dbReference type="ChEBI" id="CHEBI:29105"/>
        <note>catalytic</note>
    </ligand>
</feature>
<evidence type="ECO:0000313" key="17">
    <source>
        <dbReference type="Proteomes" id="UP000295096"/>
    </source>
</evidence>
<dbReference type="PANTHER" id="PTHR30519">
    <property type="entry name" value="5-METHYLTETRAHYDROPTEROYLTRIGLUTAMATE--HOMOCYSTEINE METHYLTRANSFERASE"/>
    <property type="match status" value="1"/>
</dbReference>
<feature type="domain" description="Cobalamin-independent methionine synthase MetE C-terminal/archaeal" evidence="14">
    <location>
        <begin position="441"/>
        <end position="763"/>
    </location>
</feature>
<keyword evidence="8 10" id="KW-0862">Zinc</keyword>
<evidence type="ECO:0000256" key="12">
    <source>
        <dbReference type="PIRSR" id="PIRSR000382-2"/>
    </source>
</evidence>
<feature type="binding site" evidence="10 11">
    <location>
        <begin position="530"/>
        <end position="531"/>
    </location>
    <ligand>
        <name>5-methyltetrahydropteroyltri-L-glutamate</name>
        <dbReference type="ChEBI" id="CHEBI:58207"/>
    </ligand>
</feature>
<keyword evidence="10" id="KW-0677">Repeat</keyword>
<dbReference type="Pfam" id="PF01717">
    <property type="entry name" value="Meth_synt_2"/>
    <property type="match status" value="1"/>
</dbReference>
<feature type="binding site" evidence="10">
    <location>
        <position position="656"/>
    </location>
    <ligand>
        <name>Zn(2+)</name>
        <dbReference type="ChEBI" id="CHEBI:29105"/>
        <note>catalytic</note>
    </ligand>
</feature>
<evidence type="ECO:0000256" key="8">
    <source>
        <dbReference type="ARBA" id="ARBA00022833"/>
    </source>
</evidence>
<keyword evidence="9 10" id="KW-0486">Methionine biosynthesis</keyword>
<evidence type="ECO:0000256" key="5">
    <source>
        <dbReference type="ARBA" id="ARBA00022605"/>
    </source>
</evidence>
<sequence>MTIAANLGFPRIGPRRELKTALEAFWAGRSTEDDLRRAAGALRAASRRSQQGAGISHIPSGEFALYDHVLDTACAFGAIPPGYGWSGEGPASLATRFALARGARGSAAEQAAGIAPDAPALEMTKWFDTNYHYLVPPIAPGARFHLAENPWAEAVREGLAAGCRTRPVLLGPVSFLLLAKPTDGSDPLALLPALLPAYAAALRGIAEAGACWVQLDEPCLVTDLPAGGAAAFALAYRHLAEAAPGLRLLLASYFGGLGDNLGLACGLPLDGLHVDLVRAPEQLAPALEALRPEQWLSLGLIDGRNVWRRDLRAAFALAQQAAARPGGTRRLMVAPSCSLLHVPHSLRGETALPPVLRNALAFAEEKLAEVALLARAVDEGEGVARTAFAESAAALAALRAGAADPAVSARLAAATPAMEQRASPYPQRAARQQARLGLPPLPVTTIGSLPQTAEVRQARARLARGETSATEYAATMRRLIAEAVRWQEEAGVDVPVHGEFERNDMVKYFAEQMAGYAFTRHGWVQSYGSRCVAPPILWGDVSRPAPMTLDWTTHAQSLTARPVKGMLTGPVTMLQWSFVREDIARETACRQIALAIRDEVLELEAAGIAIVQIDEPAFREGLPLRRAEHADYLHWAVGCFRLAAAGVRDETQVHTHMCYAEFGDIMAAIAAMDADVISIETTRSRMELLAAFEGFAYPNGIGPGVWDIHSPRVPPAEEMAGLFRRAMRHLPAERLWLNPDCGCKTRAWAEVRPAIANLVQAARTLRAELVQP</sequence>
<dbReference type="EC" id="2.1.1.14" evidence="10"/>
<feature type="binding site" evidence="12">
    <location>
        <position position="680"/>
    </location>
    <ligand>
        <name>Zn(2+)</name>
        <dbReference type="ChEBI" id="CHEBI:29105"/>
        <label>1</label>
        <note>catalytic</note>
    </ligand>
</feature>
<dbReference type="GO" id="GO:0032259">
    <property type="term" value="P:methylation"/>
    <property type="evidence" value="ECO:0007669"/>
    <property type="project" value="UniProtKB-KW"/>
</dbReference>
<dbReference type="CDD" id="cd03311">
    <property type="entry name" value="CIMS_C_terminal_like"/>
    <property type="match status" value="1"/>
</dbReference>